<proteinExistence type="predicted"/>
<reference evidence="2" key="2">
    <citation type="submission" date="2022-01" db="EMBL/GenBank/DDBJ databases">
        <authorList>
            <person name="Yamashiro T."/>
            <person name="Shiraishi A."/>
            <person name="Satake H."/>
            <person name="Nakayama K."/>
        </authorList>
    </citation>
    <scope>NUCLEOTIDE SEQUENCE</scope>
</reference>
<dbReference type="Proteomes" id="UP001151760">
    <property type="component" value="Unassembled WGS sequence"/>
</dbReference>
<dbReference type="InterPro" id="IPR013103">
    <property type="entry name" value="RVT_2"/>
</dbReference>
<keyword evidence="3" id="KW-1185">Reference proteome</keyword>
<sequence length="328" mass="36563">MQEELPQFKLQQVWTLVDLPHGKRAIGTKWVYMNKKDKRGIVIRNKARLVAQGYTQEEGIILDEVFSPVARLNIRIEEEVYVCQPPRFEDPEFPDRRSDRRHLQLADADVISSLTTTKIFEQLSLMGSPTQTPIADEAASTSVDVRYGGATTTVTSLEVGQGSGNIDKTPTMPHDSPLPIVNTLGSDEGSMIQQELMVFCTTLSKKVESLETDLKQTKQIYGVAYTRLIKKDPSKQGRKIDEIDQDPSILLVQYNAAIQGRYRHDMDFEFDFDTAKEVSSAKKDVSIVEPVSTVGTVVTTASFVVNTVSPTRRVSTADDITGVGHYYG</sequence>
<evidence type="ECO:0000313" key="2">
    <source>
        <dbReference type="EMBL" id="GJT18681.1"/>
    </source>
</evidence>
<protein>
    <submittedName>
        <fullName evidence="2">Ribonuclease H-like domain-containing protein</fullName>
    </submittedName>
</protein>
<gene>
    <name evidence="2" type="ORF">Tco_0877387</name>
</gene>
<evidence type="ECO:0000313" key="3">
    <source>
        <dbReference type="Proteomes" id="UP001151760"/>
    </source>
</evidence>
<comment type="caution">
    <text evidence="2">The sequence shown here is derived from an EMBL/GenBank/DDBJ whole genome shotgun (WGS) entry which is preliminary data.</text>
</comment>
<dbReference type="Pfam" id="PF07727">
    <property type="entry name" value="RVT_2"/>
    <property type="match status" value="1"/>
</dbReference>
<dbReference type="EMBL" id="BQNB010013657">
    <property type="protein sequence ID" value="GJT18681.1"/>
    <property type="molecule type" value="Genomic_DNA"/>
</dbReference>
<reference evidence="2" key="1">
    <citation type="journal article" date="2022" name="Int. J. Mol. Sci.">
        <title>Draft Genome of Tanacetum Coccineum: Genomic Comparison of Closely Related Tanacetum-Family Plants.</title>
        <authorList>
            <person name="Yamashiro T."/>
            <person name="Shiraishi A."/>
            <person name="Nakayama K."/>
            <person name="Satake H."/>
        </authorList>
    </citation>
    <scope>NUCLEOTIDE SEQUENCE</scope>
</reference>
<evidence type="ECO:0000259" key="1">
    <source>
        <dbReference type="Pfam" id="PF07727"/>
    </source>
</evidence>
<feature type="domain" description="Reverse transcriptase Ty1/copia-type" evidence="1">
    <location>
        <begin position="12"/>
        <end position="74"/>
    </location>
</feature>
<name>A0ABQ5BV00_9ASTR</name>
<organism evidence="2 3">
    <name type="scientific">Tanacetum coccineum</name>
    <dbReference type="NCBI Taxonomy" id="301880"/>
    <lineage>
        <taxon>Eukaryota</taxon>
        <taxon>Viridiplantae</taxon>
        <taxon>Streptophyta</taxon>
        <taxon>Embryophyta</taxon>
        <taxon>Tracheophyta</taxon>
        <taxon>Spermatophyta</taxon>
        <taxon>Magnoliopsida</taxon>
        <taxon>eudicotyledons</taxon>
        <taxon>Gunneridae</taxon>
        <taxon>Pentapetalae</taxon>
        <taxon>asterids</taxon>
        <taxon>campanulids</taxon>
        <taxon>Asterales</taxon>
        <taxon>Asteraceae</taxon>
        <taxon>Asteroideae</taxon>
        <taxon>Anthemideae</taxon>
        <taxon>Anthemidinae</taxon>
        <taxon>Tanacetum</taxon>
    </lineage>
</organism>
<accession>A0ABQ5BV00</accession>